<feature type="domain" description="AMP-dependent synthetase/ligase" evidence="6">
    <location>
        <begin position="10"/>
        <end position="348"/>
    </location>
</feature>
<evidence type="ECO:0000256" key="2">
    <source>
        <dbReference type="ARBA" id="ARBA00022598"/>
    </source>
</evidence>
<sequence>MNQIPNFLLERVRLTPNRIAIATDGEEITFKDLHNRVINLAYKFHHLGIKDGSHVSVLMNNSIEFIEVVYALHYIGATSILLNIRLSDDEIVYQLENSDSEFLIVAKSNTVKIPENIKLLNINEIENSKSKEFPIKSNFDGDKIATMMYTSGTTGFPKAVLQTYFNHWSSAIASVLNLGLDHKDVWLVCLPMFHVGGLSTVYKSAIYGMKIVLTNKADAHTIKDCVKKHNVTILSVVTKVLNDILTIVEGTNELNNVRAALLGGGPAPLPLLQKARALNVPVYQTYGMTETCSQIATLSPEYMLSKIGSAGKALFGCTLEIRDDQRTCLPKEVGEIVVKGPNVSKGYYKLTKLTDSSEYLYTGDLGYVDEDGFLFVVDRRSDLIISGGENIYPAEIESVLLSHPDIIEAGVTGKEDPNWGKVPVGFVVSKSSNPPSQEELIEFCRDKIAGYKIPKEIFYVDNLPRNATNKLVRRELLKLL</sequence>
<dbReference type="PANTHER" id="PTHR43767">
    <property type="entry name" value="LONG-CHAIN-FATTY-ACID--COA LIGASE"/>
    <property type="match status" value="1"/>
</dbReference>
<name>A0ABX2ZMP5_9BACI</name>
<keyword evidence="9" id="KW-1185">Reference proteome</keyword>
<proteinExistence type="inferred from homology"/>
<reference evidence="8 9" key="1">
    <citation type="submission" date="2016-07" db="EMBL/GenBank/DDBJ databases">
        <authorList>
            <person name="Townsley L."/>
            <person name="Shank E.A."/>
        </authorList>
    </citation>
    <scope>NUCLEOTIDE SEQUENCE [LARGE SCALE GENOMIC DNA]</scope>
    <source>
        <strain evidence="8 9">CH01</strain>
    </source>
</reference>
<keyword evidence="4 5" id="KW-0067">ATP-binding</keyword>
<dbReference type="Pfam" id="PF13193">
    <property type="entry name" value="AMP-binding_C"/>
    <property type="match status" value="1"/>
</dbReference>
<evidence type="ECO:0000259" key="7">
    <source>
        <dbReference type="Pfam" id="PF13193"/>
    </source>
</evidence>
<dbReference type="Pfam" id="PF00501">
    <property type="entry name" value="AMP-binding"/>
    <property type="match status" value="1"/>
</dbReference>
<dbReference type="EMBL" id="MDKC01000033">
    <property type="protein sequence ID" value="ODG90898.1"/>
    <property type="molecule type" value="Genomic_DNA"/>
</dbReference>
<dbReference type="PANTHER" id="PTHR43767:SF1">
    <property type="entry name" value="NONRIBOSOMAL PEPTIDE SYNTHASE PES1 (EUROFUNG)-RELATED"/>
    <property type="match status" value="1"/>
</dbReference>
<dbReference type="NCBIfam" id="NF002966">
    <property type="entry name" value="PRK03640.1"/>
    <property type="match status" value="1"/>
</dbReference>
<evidence type="ECO:0000256" key="3">
    <source>
        <dbReference type="ARBA" id="ARBA00022741"/>
    </source>
</evidence>
<dbReference type="InterPro" id="IPR000873">
    <property type="entry name" value="AMP-dep_synth/lig_dom"/>
</dbReference>
<evidence type="ECO:0000313" key="9">
    <source>
        <dbReference type="Proteomes" id="UP000094580"/>
    </source>
</evidence>
<dbReference type="InterPro" id="IPR042099">
    <property type="entry name" value="ANL_N_sf"/>
</dbReference>
<dbReference type="InterPro" id="IPR045851">
    <property type="entry name" value="AMP-bd_C_sf"/>
</dbReference>
<protein>
    <recommendedName>
        <fullName evidence="5">2-succinylbenzoate--CoA ligase</fullName>
        <ecNumber evidence="5">6.2.1.26</ecNumber>
    </recommendedName>
    <alternativeName>
        <fullName evidence="5">o-succinylbenzoyl-CoA synthetase</fullName>
        <shortName evidence="5">OSB-CoA synthetase</shortName>
    </alternativeName>
</protein>
<dbReference type="EC" id="6.2.1.26" evidence="5"/>
<comment type="function">
    <text evidence="5">Converts 2-succinylbenzoate (OSB) to 2-succinylbenzoyl-CoA (OSB-CoA).</text>
</comment>
<comment type="similarity">
    <text evidence="5">Belongs to the ATP-dependent AMP-binding enzyme family. MenE subfamily.</text>
</comment>
<evidence type="ECO:0000313" key="8">
    <source>
        <dbReference type="EMBL" id="ODG90898.1"/>
    </source>
</evidence>
<dbReference type="InterPro" id="IPR025110">
    <property type="entry name" value="AMP-bd_C"/>
</dbReference>
<dbReference type="InterPro" id="IPR020845">
    <property type="entry name" value="AMP-binding_CS"/>
</dbReference>
<organism evidence="8 9">
    <name type="scientific">Gottfriedia luciferensis</name>
    <dbReference type="NCBI Taxonomy" id="178774"/>
    <lineage>
        <taxon>Bacteria</taxon>
        <taxon>Bacillati</taxon>
        <taxon>Bacillota</taxon>
        <taxon>Bacilli</taxon>
        <taxon>Bacillales</taxon>
        <taxon>Bacillaceae</taxon>
        <taxon>Gottfriedia</taxon>
    </lineage>
</organism>
<dbReference type="InterPro" id="IPR010192">
    <property type="entry name" value="MenE"/>
</dbReference>
<feature type="domain" description="AMP-binding enzyme C-terminal" evidence="7">
    <location>
        <begin position="395"/>
        <end position="470"/>
    </location>
</feature>
<dbReference type="NCBIfam" id="TIGR01923">
    <property type="entry name" value="menE"/>
    <property type="match status" value="1"/>
</dbReference>
<dbReference type="HAMAP" id="MF_00731">
    <property type="entry name" value="MenE"/>
    <property type="match status" value="1"/>
</dbReference>
<accession>A0ABX2ZMP5</accession>
<dbReference type="InterPro" id="IPR050237">
    <property type="entry name" value="ATP-dep_AMP-bd_enzyme"/>
</dbReference>
<evidence type="ECO:0000256" key="5">
    <source>
        <dbReference type="HAMAP-Rule" id="MF_00731"/>
    </source>
</evidence>
<gene>
    <name evidence="5" type="primary">menE</name>
    <name evidence="8" type="ORF">BED47_10680</name>
</gene>
<evidence type="ECO:0000256" key="4">
    <source>
        <dbReference type="ARBA" id="ARBA00022840"/>
    </source>
</evidence>
<dbReference type="Gene3D" id="3.40.50.12780">
    <property type="entry name" value="N-terminal domain of ligase-like"/>
    <property type="match status" value="1"/>
</dbReference>
<comment type="catalytic activity">
    <reaction evidence="5">
        <text>2-succinylbenzoate + ATP + CoA = 2-succinylbenzoyl-CoA + AMP + diphosphate</text>
        <dbReference type="Rhea" id="RHEA:17009"/>
        <dbReference type="ChEBI" id="CHEBI:18325"/>
        <dbReference type="ChEBI" id="CHEBI:30616"/>
        <dbReference type="ChEBI" id="CHEBI:33019"/>
        <dbReference type="ChEBI" id="CHEBI:57287"/>
        <dbReference type="ChEBI" id="CHEBI:57364"/>
        <dbReference type="ChEBI" id="CHEBI:456215"/>
        <dbReference type="EC" id="6.2.1.26"/>
    </reaction>
</comment>
<keyword evidence="3 5" id="KW-0547">Nucleotide-binding</keyword>
<dbReference type="RefSeq" id="WP_069034760.1">
    <property type="nucleotide sequence ID" value="NZ_MDKC01000033.1"/>
</dbReference>
<dbReference type="Gene3D" id="3.30.300.30">
    <property type="match status" value="1"/>
</dbReference>
<dbReference type="Proteomes" id="UP000094580">
    <property type="component" value="Unassembled WGS sequence"/>
</dbReference>
<dbReference type="PROSITE" id="PS00455">
    <property type="entry name" value="AMP_BINDING"/>
    <property type="match status" value="1"/>
</dbReference>
<comment type="pathway">
    <text evidence="5">Quinol/quinone metabolism; menaquinone biosynthesis.</text>
</comment>
<keyword evidence="2 5" id="KW-0436">Ligase</keyword>
<evidence type="ECO:0000259" key="6">
    <source>
        <dbReference type="Pfam" id="PF00501"/>
    </source>
</evidence>
<evidence type="ECO:0000256" key="1">
    <source>
        <dbReference type="ARBA" id="ARBA00022428"/>
    </source>
</evidence>
<dbReference type="GO" id="GO:0016874">
    <property type="term" value="F:ligase activity"/>
    <property type="evidence" value="ECO:0007669"/>
    <property type="project" value="UniProtKB-KW"/>
</dbReference>
<comment type="pathway">
    <text evidence="5">Quinol/quinone metabolism; 1,4-dihydroxy-2-naphthoate biosynthesis; 1,4-dihydroxy-2-naphthoate from chorismate: step 5/7.</text>
</comment>
<keyword evidence="1 5" id="KW-0474">Menaquinone biosynthesis</keyword>
<dbReference type="SUPFAM" id="SSF56801">
    <property type="entry name" value="Acetyl-CoA synthetase-like"/>
    <property type="match status" value="1"/>
</dbReference>
<comment type="caution">
    <text evidence="8">The sequence shown here is derived from an EMBL/GenBank/DDBJ whole genome shotgun (WGS) entry which is preliminary data.</text>
</comment>